<evidence type="ECO:0000313" key="2">
    <source>
        <dbReference type="Proteomes" id="UP000886501"/>
    </source>
</evidence>
<reference evidence="1" key="2">
    <citation type="journal article" date="2020" name="Nat. Commun.">
        <title>Large-scale genome sequencing of mycorrhizal fungi provides insights into the early evolution of symbiotic traits.</title>
        <authorList>
            <person name="Miyauchi S."/>
            <person name="Kiss E."/>
            <person name="Kuo A."/>
            <person name="Drula E."/>
            <person name="Kohler A."/>
            <person name="Sanchez-Garcia M."/>
            <person name="Morin E."/>
            <person name="Andreopoulos B."/>
            <person name="Barry K.W."/>
            <person name="Bonito G."/>
            <person name="Buee M."/>
            <person name="Carver A."/>
            <person name="Chen C."/>
            <person name="Cichocki N."/>
            <person name="Clum A."/>
            <person name="Culley D."/>
            <person name="Crous P.W."/>
            <person name="Fauchery L."/>
            <person name="Girlanda M."/>
            <person name="Hayes R.D."/>
            <person name="Keri Z."/>
            <person name="LaButti K."/>
            <person name="Lipzen A."/>
            <person name="Lombard V."/>
            <person name="Magnuson J."/>
            <person name="Maillard F."/>
            <person name="Murat C."/>
            <person name="Nolan M."/>
            <person name="Ohm R.A."/>
            <person name="Pangilinan J."/>
            <person name="Pereira M.F."/>
            <person name="Perotto S."/>
            <person name="Peter M."/>
            <person name="Pfister S."/>
            <person name="Riley R."/>
            <person name="Sitrit Y."/>
            <person name="Stielow J.B."/>
            <person name="Szollosi G."/>
            <person name="Zifcakova L."/>
            <person name="Stursova M."/>
            <person name="Spatafora J.W."/>
            <person name="Tedersoo L."/>
            <person name="Vaario L.M."/>
            <person name="Yamada A."/>
            <person name="Yan M."/>
            <person name="Wang P."/>
            <person name="Xu J."/>
            <person name="Bruns T."/>
            <person name="Baldrian P."/>
            <person name="Vilgalys R."/>
            <person name="Dunand C."/>
            <person name="Henrissat B."/>
            <person name="Grigoriev I.V."/>
            <person name="Hibbett D."/>
            <person name="Nagy L.G."/>
            <person name="Martin F.M."/>
        </authorList>
    </citation>
    <scope>NUCLEOTIDE SEQUENCE</scope>
    <source>
        <strain evidence="1">P2</strain>
    </source>
</reference>
<keyword evidence="2" id="KW-1185">Reference proteome</keyword>
<dbReference type="EMBL" id="MU118571">
    <property type="protein sequence ID" value="KAF9642264.1"/>
    <property type="molecule type" value="Genomic_DNA"/>
</dbReference>
<organism evidence="1 2">
    <name type="scientific">Thelephora ganbajun</name>
    <name type="common">Ganba fungus</name>
    <dbReference type="NCBI Taxonomy" id="370292"/>
    <lineage>
        <taxon>Eukaryota</taxon>
        <taxon>Fungi</taxon>
        <taxon>Dikarya</taxon>
        <taxon>Basidiomycota</taxon>
        <taxon>Agaricomycotina</taxon>
        <taxon>Agaricomycetes</taxon>
        <taxon>Thelephorales</taxon>
        <taxon>Thelephoraceae</taxon>
        <taxon>Thelephora</taxon>
    </lineage>
</organism>
<sequence>MGSKCALRSQTSPDEITLSGEVEDMEVDQPSVLQPAKSFGSKDALQALCQDRGLDDTVSKIELARQLINWRNTHQRRNGVEPPVRTSRGVLGKDVLQEVWDDMKLTELPSWMSSAPPNWGTAAWGKLTADQWMVYLNTMKTLFKDVKIQPIHHAALHAGDFLWLFGPNHSVWAFGGERYLEVLGLQNINNKSGELKAMFMTSVCRSSNLQALVDTCNLPEQAEPLLTAYRLVVNEDH</sequence>
<accession>A0ACB6YXV0</accession>
<protein>
    <submittedName>
        <fullName evidence="1">Uncharacterized protein</fullName>
    </submittedName>
</protein>
<evidence type="ECO:0000313" key="1">
    <source>
        <dbReference type="EMBL" id="KAF9642264.1"/>
    </source>
</evidence>
<dbReference type="Proteomes" id="UP000886501">
    <property type="component" value="Unassembled WGS sequence"/>
</dbReference>
<reference evidence="1" key="1">
    <citation type="submission" date="2019-10" db="EMBL/GenBank/DDBJ databases">
        <authorList>
            <consortium name="DOE Joint Genome Institute"/>
            <person name="Kuo A."/>
            <person name="Miyauchi S."/>
            <person name="Kiss E."/>
            <person name="Drula E."/>
            <person name="Kohler A."/>
            <person name="Sanchez-Garcia M."/>
            <person name="Andreopoulos B."/>
            <person name="Barry K.W."/>
            <person name="Bonito G."/>
            <person name="Buee M."/>
            <person name="Carver A."/>
            <person name="Chen C."/>
            <person name="Cichocki N."/>
            <person name="Clum A."/>
            <person name="Culley D."/>
            <person name="Crous P.W."/>
            <person name="Fauchery L."/>
            <person name="Girlanda M."/>
            <person name="Hayes R."/>
            <person name="Keri Z."/>
            <person name="Labutti K."/>
            <person name="Lipzen A."/>
            <person name="Lombard V."/>
            <person name="Magnuson J."/>
            <person name="Maillard F."/>
            <person name="Morin E."/>
            <person name="Murat C."/>
            <person name="Nolan M."/>
            <person name="Ohm R."/>
            <person name="Pangilinan J."/>
            <person name="Pereira M."/>
            <person name="Perotto S."/>
            <person name="Peter M."/>
            <person name="Riley R."/>
            <person name="Sitrit Y."/>
            <person name="Stielow B."/>
            <person name="Szollosi G."/>
            <person name="Zifcakova L."/>
            <person name="Stursova M."/>
            <person name="Spatafora J.W."/>
            <person name="Tedersoo L."/>
            <person name="Vaario L.-M."/>
            <person name="Yamada A."/>
            <person name="Yan M."/>
            <person name="Wang P."/>
            <person name="Xu J."/>
            <person name="Bruns T."/>
            <person name="Baldrian P."/>
            <person name="Vilgalys R."/>
            <person name="Henrissat B."/>
            <person name="Grigoriev I.V."/>
            <person name="Hibbett D."/>
            <person name="Nagy L.G."/>
            <person name="Martin F.M."/>
        </authorList>
    </citation>
    <scope>NUCLEOTIDE SEQUENCE</scope>
    <source>
        <strain evidence="1">P2</strain>
    </source>
</reference>
<proteinExistence type="predicted"/>
<comment type="caution">
    <text evidence="1">The sequence shown here is derived from an EMBL/GenBank/DDBJ whole genome shotgun (WGS) entry which is preliminary data.</text>
</comment>
<name>A0ACB6YXV0_THEGA</name>
<gene>
    <name evidence="1" type="ORF">BDM02DRAFT_3193584</name>
</gene>